<dbReference type="InterPro" id="IPR007138">
    <property type="entry name" value="ABM_dom"/>
</dbReference>
<organism evidence="2 3">
    <name type="scientific">Hydrogenophaga bisanensis</name>
    <dbReference type="NCBI Taxonomy" id="439611"/>
    <lineage>
        <taxon>Bacteria</taxon>
        <taxon>Pseudomonadati</taxon>
        <taxon>Pseudomonadota</taxon>
        <taxon>Betaproteobacteria</taxon>
        <taxon>Burkholderiales</taxon>
        <taxon>Comamonadaceae</taxon>
        <taxon>Hydrogenophaga</taxon>
    </lineage>
</organism>
<dbReference type="Gene3D" id="3.30.70.100">
    <property type="match status" value="1"/>
</dbReference>
<evidence type="ECO:0000313" key="2">
    <source>
        <dbReference type="EMBL" id="MFC7433657.1"/>
    </source>
</evidence>
<dbReference type="RefSeq" id="WP_382253969.1">
    <property type="nucleotide sequence ID" value="NZ_JBHTBX010000002.1"/>
</dbReference>
<protein>
    <submittedName>
        <fullName evidence="2">Antibiotic biosynthesis monooxygenase family protein</fullName>
        <ecNumber evidence="2">1.14.-.-</ecNumber>
    </submittedName>
</protein>
<evidence type="ECO:0000259" key="1">
    <source>
        <dbReference type="Pfam" id="PF03992"/>
    </source>
</evidence>
<keyword evidence="2" id="KW-0503">Monooxygenase</keyword>
<keyword evidence="2" id="KW-0560">Oxidoreductase</keyword>
<comment type="caution">
    <text evidence="2">The sequence shown here is derived from an EMBL/GenBank/DDBJ whole genome shotgun (WGS) entry which is preliminary data.</text>
</comment>
<dbReference type="GO" id="GO:0004497">
    <property type="term" value="F:monooxygenase activity"/>
    <property type="evidence" value="ECO:0007669"/>
    <property type="project" value="UniProtKB-KW"/>
</dbReference>
<keyword evidence="3" id="KW-1185">Reference proteome</keyword>
<name>A0ABW2R5I7_9BURK</name>
<feature type="domain" description="ABM" evidence="1">
    <location>
        <begin position="8"/>
        <end position="76"/>
    </location>
</feature>
<dbReference type="InterPro" id="IPR052936">
    <property type="entry name" value="Jasmonate_Hydroxylase-like"/>
</dbReference>
<evidence type="ECO:0000313" key="3">
    <source>
        <dbReference type="Proteomes" id="UP001596495"/>
    </source>
</evidence>
<dbReference type="PANTHER" id="PTHR37811">
    <property type="entry name" value="BLL5343 PROTEIN"/>
    <property type="match status" value="1"/>
</dbReference>
<dbReference type="InterPro" id="IPR011008">
    <property type="entry name" value="Dimeric_a/b-barrel"/>
</dbReference>
<accession>A0ABW2R5I7</accession>
<sequence length="116" mass="12941">MQSPCYAVIFSSQRTEGDQGYAAMADRMVELARQQPGFLGVESARGADGFGITVSYWATEADIAAWKQQTEHLMAQTLGRERWYAHYSLRVARVERAYGHSQRTSPDDNAPQSHGT</sequence>
<gene>
    <name evidence="2" type="ORF">ACFQNJ_03950</name>
</gene>
<dbReference type="EMBL" id="JBHTBX010000002">
    <property type="protein sequence ID" value="MFC7433657.1"/>
    <property type="molecule type" value="Genomic_DNA"/>
</dbReference>
<dbReference type="PANTHER" id="PTHR37811:SF2">
    <property type="entry name" value="ABM DOMAIN-CONTAINING PROTEIN"/>
    <property type="match status" value="1"/>
</dbReference>
<proteinExistence type="predicted"/>
<reference evidence="3" key="1">
    <citation type="journal article" date="2019" name="Int. J. Syst. Evol. Microbiol.">
        <title>The Global Catalogue of Microorganisms (GCM) 10K type strain sequencing project: providing services to taxonomists for standard genome sequencing and annotation.</title>
        <authorList>
            <consortium name="The Broad Institute Genomics Platform"/>
            <consortium name="The Broad Institute Genome Sequencing Center for Infectious Disease"/>
            <person name="Wu L."/>
            <person name="Ma J."/>
        </authorList>
    </citation>
    <scope>NUCLEOTIDE SEQUENCE [LARGE SCALE GENOMIC DNA]</scope>
    <source>
        <strain evidence="3">CCUG 54518</strain>
    </source>
</reference>
<dbReference type="SUPFAM" id="SSF54909">
    <property type="entry name" value="Dimeric alpha+beta barrel"/>
    <property type="match status" value="1"/>
</dbReference>
<dbReference type="EC" id="1.14.-.-" evidence="2"/>
<dbReference type="Proteomes" id="UP001596495">
    <property type="component" value="Unassembled WGS sequence"/>
</dbReference>
<dbReference type="Pfam" id="PF03992">
    <property type="entry name" value="ABM"/>
    <property type="match status" value="1"/>
</dbReference>